<dbReference type="AlphaFoldDB" id="A0A2W0D0Y3"/>
<sequence>MKVQSARFGEIEVAEDSVLQFVSAILGFQEETQYVLIPQVEESPFQYIQSMRDPNLTFVLADPFPFCADYEFNIEERWLQKLDLHSQEDVDIRVITTVRSASDISINLKAPIIINKRNKEAIQIVLDNTEYSTRYSLLTEQREAE</sequence>
<name>A0A2W0D0Y3_9BACL</name>
<evidence type="ECO:0000313" key="5">
    <source>
        <dbReference type="EMBL" id="PYY29571.1"/>
    </source>
</evidence>
<keyword evidence="5" id="KW-0326">Glycosidase</keyword>
<dbReference type="PANTHER" id="PTHR39190:SF1">
    <property type="entry name" value="FLAGELLAR ASSEMBLY FACTOR FLIW"/>
    <property type="match status" value="1"/>
</dbReference>
<keyword evidence="5" id="KW-0378">Hydrolase</keyword>
<dbReference type="SUPFAM" id="SSF141457">
    <property type="entry name" value="BH3618-like"/>
    <property type="match status" value="1"/>
</dbReference>
<accession>A0A2W0D0Y3</accession>
<keyword evidence="5" id="KW-0966">Cell projection</keyword>
<dbReference type="GO" id="GO:0016798">
    <property type="term" value="F:hydrolase activity, acting on glycosyl bonds"/>
    <property type="evidence" value="ECO:0007669"/>
    <property type="project" value="UniProtKB-KW"/>
</dbReference>
<dbReference type="GO" id="GO:0006417">
    <property type="term" value="P:regulation of translation"/>
    <property type="evidence" value="ECO:0007669"/>
    <property type="project" value="UniProtKB-KW"/>
</dbReference>
<comment type="similarity">
    <text evidence="4">Belongs to the FliW family.</text>
</comment>
<dbReference type="EMBL" id="PRLG01000018">
    <property type="protein sequence ID" value="PYY29571.1"/>
    <property type="molecule type" value="Genomic_DNA"/>
</dbReference>
<evidence type="ECO:0000256" key="2">
    <source>
        <dbReference type="ARBA" id="ARBA00022795"/>
    </source>
</evidence>
<dbReference type="Pfam" id="PF02623">
    <property type="entry name" value="FliW"/>
    <property type="match status" value="1"/>
</dbReference>
<evidence type="ECO:0000313" key="6">
    <source>
        <dbReference type="Proteomes" id="UP000247459"/>
    </source>
</evidence>
<proteinExistence type="inferred from homology"/>
<dbReference type="HAMAP" id="MF_01185">
    <property type="entry name" value="FliW"/>
    <property type="match status" value="1"/>
</dbReference>
<evidence type="ECO:0000256" key="1">
    <source>
        <dbReference type="ARBA" id="ARBA00022490"/>
    </source>
</evidence>
<gene>
    <name evidence="4 5" type="primary">fliW</name>
    <name evidence="5" type="ORF">PIL02S_02536</name>
</gene>
<keyword evidence="2 4" id="KW-1005">Bacterial flagellum biogenesis</keyword>
<organism evidence="5 6">
    <name type="scientific">Paenibacillus illinoisensis</name>
    <dbReference type="NCBI Taxonomy" id="59845"/>
    <lineage>
        <taxon>Bacteria</taxon>
        <taxon>Bacillati</taxon>
        <taxon>Bacillota</taxon>
        <taxon>Bacilli</taxon>
        <taxon>Bacillales</taxon>
        <taxon>Paenibacillaceae</taxon>
        <taxon>Paenibacillus</taxon>
    </lineage>
</organism>
<dbReference type="GO" id="GO:0044780">
    <property type="term" value="P:bacterial-type flagellum assembly"/>
    <property type="evidence" value="ECO:0007669"/>
    <property type="project" value="UniProtKB-UniRule"/>
</dbReference>
<evidence type="ECO:0000256" key="3">
    <source>
        <dbReference type="ARBA" id="ARBA00022845"/>
    </source>
</evidence>
<dbReference type="PANTHER" id="PTHR39190">
    <property type="entry name" value="FLAGELLAR ASSEMBLY FACTOR FLIW"/>
    <property type="match status" value="1"/>
</dbReference>
<keyword evidence="5" id="KW-0969">Cilium</keyword>
<dbReference type="RefSeq" id="WP_181429784.1">
    <property type="nucleotide sequence ID" value="NZ_PRLG01000018.1"/>
</dbReference>
<comment type="subcellular location">
    <subcellularLocation>
        <location evidence="4">Cytoplasm</location>
    </subcellularLocation>
</comment>
<dbReference type="Proteomes" id="UP000247459">
    <property type="component" value="Unassembled WGS sequence"/>
</dbReference>
<dbReference type="InterPro" id="IPR024046">
    <property type="entry name" value="Flagellar_assmbl_FliW_dom_sf"/>
</dbReference>
<keyword evidence="1 4" id="KW-0963">Cytoplasm</keyword>
<keyword evidence="4" id="KW-0143">Chaperone</keyword>
<evidence type="ECO:0000256" key="4">
    <source>
        <dbReference type="HAMAP-Rule" id="MF_01185"/>
    </source>
</evidence>
<keyword evidence="3 4" id="KW-0810">Translation regulation</keyword>
<comment type="caution">
    <text evidence="5">The sequence shown here is derived from an EMBL/GenBank/DDBJ whole genome shotgun (WGS) entry which is preliminary data.</text>
</comment>
<dbReference type="GO" id="GO:0005737">
    <property type="term" value="C:cytoplasm"/>
    <property type="evidence" value="ECO:0007669"/>
    <property type="project" value="UniProtKB-SubCell"/>
</dbReference>
<comment type="subunit">
    <text evidence="4">Interacts with translational regulator CsrA and flagellin(s).</text>
</comment>
<reference evidence="5 6" key="1">
    <citation type="submission" date="2018-01" db="EMBL/GenBank/DDBJ databases">
        <title>Genome sequence of the PGP bacterium Paenibacillus illinoisensis E3.</title>
        <authorList>
            <person name="Rolli E."/>
            <person name="Marasco R."/>
            <person name="Bessem C."/>
            <person name="Michoud G."/>
            <person name="Gaiarsa S."/>
            <person name="Borin S."/>
            <person name="Daffonchio D."/>
        </authorList>
    </citation>
    <scope>NUCLEOTIDE SEQUENCE [LARGE SCALE GENOMIC DNA]</scope>
    <source>
        <strain evidence="5 6">E3</strain>
    </source>
</reference>
<comment type="function">
    <text evidence="4">Acts as an anti-CsrA protein, binds CsrA and prevents it from repressing translation of its target genes, one of which is flagellin. Binds to flagellin and participates in the assembly of the flagellum.</text>
</comment>
<keyword evidence="5" id="KW-0282">Flagellum</keyword>
<dbReference type="InterPro" id="IPR003775">
    <property type="entry name" value="Flagellar_assembly_factor_FliW"/>
</dbReference>
<protein>
    <recommendedName>
        <fullName evidence="4">Flagellar assembly factor FliW</fullName>
    </recommendedName>
</protein>
<dbReference type="Gene3D" id="2.30.290.10">
    <property type="entry name" value="BH3618-like"/>
    <property type="match status" value="1"/>
</dbReference>